<dbReference type="Pfam" id="PF00026">
    <property type="entry name" value="Asp"/>
    <property type="match status" value="1"/>
</dbReference>
<comment type="caution">
    <text evidence="2">The sequence shown here is derived from an EMBL/GenBank/DDBJ whole genome shotgun (WGS) entry which is preliminary data.</text>
</comment>
<name>A0ABR2WGX6_9FUNG</name>
<evidence type="ECO:0000313" key="3">
    <source>
        <dbReference type="Proteomes" id="UP001479436"/>
    </source>
</evidence>
<feature type="domain" description="Peptidase A1" evidence="1">
    <location>
        <begin position="1"/>
        <end position="102"/>
    </location>
</feature>
<accession>A0ABR2WGX6</accession>
<dbReference type="InterPro" id="IPR021109">
    <property type="entry name" value="Peptidase_aspartic_dom_sf"/>
</dbReference>
<dbReference type="EMBL" id="JASJQH010001821">
    <property type="protein sequence ID" value="KAK9760759.1"/>
    <property type="molecule type" value="Genomic_DNA"/>
</dbReference>
<evidence type="ECO:0000313" key="2">
    <source>
        <dbReference type="EMBL" id="KAK9760759.1"/>
    </source>
</evidence>
<keyword evidence="3" id="KW-1185">Reference proteome</keyword>
<evidence type="ECO:0000259" key="1">
    <source>
        <dbReference type="PROSITE" id="PS51767"/>
    </source>
</evidence>
<proteinExistence type="predicted"/>
<organism evidence="2 3">
    <name type="scientific">Basidiobolus ranarum</name>
    <dbReference type="NCBI Taxonomy" id="34480"/>
    <lineage>
        <taxon>Eukaryota</taxon>
        <taxon>Fungi</taxon>
        <taxon>Fungi incertae sedis</taxon>
        <taxon>Zoopagomycota</taxon>
        <taxon>Entomophthoromycotina</taxon>
        <taxon>Basidiobolomycetes</taxon>
        <taxon>Basidiobolales</taxon>
        <taxon>Basidiobolaceae</taxon>
        <taxon>Basidiobolus</taxon>
    </lineage>
</organism>
<gene>
    <name evidence="2" type="ORF">K7432_014873</name>
</gene>
<sequence>MKATGAVLDQATGLPKLTAAQFESLQSLFITIGGTTLELTANACIIPRSMNTQIGGKAGDIYLAFGDQGTKSGQGLDFILGLAFLERFYTVYDTANRRIGFATTTFTTATSN</sequence>
<protein>
    <recommendedName>
        <fullName evidence="1">Peptidase A1 domain-containing protein</fullName>
    </recommendedName>
</protein>
<reference evidence="2 3" key="1">
    <citation type="submission" date="2023-04" db="EMBL/GenBank/DDBJ databases">
        <title>Genome of Basidiobolus ranarum AG-B5.</title>
        <authorList>
            <person name="Stajich J.E."/>
            <person name="Carter-House D."/>
            <person name="Gryganskyi A."/>
        </authorList>
    </citation>
    <scope>NUCLEOTIDE SEQUENCE [LARGE SCALE GENOMIC DNA]</scope>
    <source>
        <strain evidence="2 3">AG-B5</strain>
    </source>
</reference>
<dbReference type="PROSITE" id="PS51767">
    <property type="entry name" value="PEPTIDASE_A1"/>
    <property type="match status" value="1"/>
</dbReference>
<dbReference type="InterPro" id="IPR033121">
    <property type="entry name" value="PEPTIDASE_A1"/>
</dbReference>
<dbReference type="Proteomes" id="UP001479436">
    <property type="component" value="Unassembled WGS sequence"/>
</dbReference>
<dbReference type="SUPFAM" id="SSF50630">
    <property type="entry name" value="Acid proteases"/>
    <property type="match status" value="1"/>
</dbReference>
<dbReference type="Gene3D" id="2.40.70.10">
    <property type="entry name" value="Acid Proteases"/>
    <property type="match status" value="1"/>
</dbReference>